<gene>
    <name evidence="1" type="ORF">HHU12_17735</name>
</gene>
<dbReference type="InterPro" id="IPR058512">
    <property type="entry name" value="DUF8199"/>
</dbReference>
<name>A0A7X9XAM2_9BACT</name>
<evidence type="ECO:0000313" key="1">
    <source>
        <dbReference type="EMBL" id="NME69822.1"/>
    </source>
</evidence>
<dbReference type="NCBIfam" id="NF047658">
    <property type="entry name" value="HYC_CC_PP"/>
    <property type="match status" value="1"/>
</dbReference>
<keyword evidence="2" id="KW-1185">Reference proteome</keyword>
<comment type="caution">
    <text evidence="1">The sequence shown here is derived from an EMBL/GenBank/DDBJ whole genome shotgun (WGS) entry which is preliminary data.</text>
</comment>
<organism evidence="1 2">
    <name type="scientific">Flammeovirga aprica JL-4</name>
    <dbReference type="NCBI Taxonomy" id="694437"/>
    <lineage>
        <taxon>Bacteria</taxon>
        <taxon>Pseudomonadati</taxon>
        <taxon>Bacteroidota</taxon>
        <taxon>Cytophagia</taxon>
        <taxon>Cytophagales</taxon>
        <taxon>Flammeovirgaceae</taxon>
        <taxon>Flammeovirga</taxon>
    </lineage>
</organism>
<accession>A0A7X9XAM2</accession>
<protein>
    <submittedName>
        <fullName evidence="1">Uncharacterized protein</fullName>
    </submittedName>
</protein>
<evidence type="ECO:0000313" key="2">
    <source>
        <dbReference type="Proteomes" id="UP000576082"/>
    </source>
</evidence>
<dbReference type="InterPro" id="IPR058060">
    <property type="entry name" value="HYC_CC_PP"/>
</dbReference>
<sequence length="127" mass="14212">MILILGTIGIVGNAHICNGVLKAINMQPSHECCAKGMDSKMKSDCCENNMHHVKVESHFDQVIDIVEVPSFTYQEMMKNLWESAFTFILPTNTEAELVKQSPNFCVLKSPPNHRTVPINISNQIILV</sequence>
<dbReference type="AlphaFoldDB" id="A0A7X9XAM2"/>
<proteinExistence type="predicted"/>
<dbReference type="EMBL" id="JABANE010000049">
    <property type="protein sequence ID" value="NME69822.1"/>
    <property type="molecule type" value="Genomic_DNA"/>
</dbReference>
<dbReference type="Pfam" id="PF26622">
    <property type="entry name" value="DUF8199"/>
    <property type="match status" value="1"/>
</dbReference>
<dbReference type="Proteomes" id="UP000576082">
    <property type="component" value="Unassembled WGS sequence"/>
</dbReference>
<dbReference type="RefSeq" id="WP_169658078.1">
    <property type="nucleotide sequence ID" value="NZ_JABANE010000049.1"/>
</dbReference>
<reference evidence="1 2" key="1">
    <citation type="submission" date="2020-04" db="EMBL/GenBank/DDBJ databases">
        <title>Flammeovirga sp. SR4, a novel species isolated from seawater.</title>
        <authorList>
            <person name="Wang X."/>
        </authorList>
    </citation>
    <scope>NUCLEOTIDE SEQUENCE [LARGE SCALE GENOMIC DNA]</scope>
    <source>
        <strain evidence="1 2">ATCC 23126</strain>
    </source>
</reference>